<name>A0A2U1SZL4_9MICO</name>
<evidence type="ECO:0000313" key="4">
    <source>
        <dbReference type="Proteomes" id="UP000244978"/>
    </source>
</evidence>
<accession>A0A2U1SZL4</accession>
<evidence type="ECO:0000259" key="2">
    <source>
        <dbReference type="Pfam" id="PF11716"/>
    </source>
</evidence>
<dbReference type="Gene3D" id="1.20.120.450">
    <property type="entry name" value="dinb family like domain"/>
    <property type="match status" value="1"/>
</dbReference>
<reference evidence="4" key="1">
    <citation type="submission" date="2018-04" db="EMBL/GenBank/DDBJ databases">
        <authorList>
            <person name="Liu S."/>
            <person name="Wang Z."/>
            <person name="Li J."/>
        </authorList>
    </citation>
    <scope>NUCLEOTIDE SEQUENCE [LARGE SCALE GENOMIC DNA]</scope>
    <source>
        <strain evidence="4">S1194</strain>
    </source>
</reference>
<feature type="domain" description="Mycothiol-dependent maleylpyruvate isomerase metal-binding" evidence="2">
    <location>
        <begin position="15"/>
        <end position="153"/>
    </location>
</feature>
<dbReference type="Pfam" id="PF07398">
    <property type="entry name" value="MDMPI_C"/>
    <property type="match status" value="1"/>
</dbReference>
<sequence>MSDQRLLAGYIDVGRAAIDDFVQLLESLPPEDWSVPTDLPGWDVKAIASHVAHLESVLAGFSQPNVAVEPSEHMTAMTSSYTEQGVAARRESTPAELIAEIREASAARFAELAANPPTDAQVVPDTGVPLAWSWNTLLRNRPLDVWMHEQDVRRAVGQPGGMDAAAAVHTITYYAEGLGYIVAKRAAAAPGTTVVLAIDGVDPIAVAVTDERKGVFLSELPGEPTVRLELDPESFVVLVGGRRAPRHGAVRVSGDEQLASRILANLNTTP</sequence>
<dbReference type="EMBL" id="QEEX01000001">
    <property type="protein sequence ID" value="PWB97075.1"/>
    <property type="molecule type" value="Genomic_DNA"/>
</dbReference>
<dbReference type="SUPFAM" id="SSF109854">
    <property type="entry name" value="DinB/YfiT-like putative metalloenzymes"/>
    <property type="match status" value="1"/>
</dbReference>
<comment type="caution">
    <text evidence="3">The sequence shown here is derived from an EMBL/GenBank/DDBJ whole genome shotgun (WGS) entry which is preliminary data.</text>
</comment>
<evidence type="ECO:0008006" key="5">
    <source>
        <dbReference type="Google" id="ProtNLM"/>
    </source>
</evidence>
<dbReference type="InterPro" id="IPR034660">
    <property type="entry name" value="DinB/YfiT-like"/>
</dbReference>
<dbReference type="RefSeq" id="WP_108997072.1">
    <property type="nucleotide sequence ID" value="NZ_QEEX01000001.1"/>
</dbReference>
<gene>
    <name evidence="3" type="ORF">DF220_03900</name>
</gene>
<dbReference type="GO" id="GO:0046872">
    <property type="term" value="F:metal ion binding"/>
    <property type="evidence" value="ECO:0007669"/>
    <property type="project" value="InterPro"/>
</dbReference>
<evidence type="ECO:0000313" key="3">
    <source>
        <dbReference type="EMBL" id="PWB97075.1"/>
    </source>
</evidence>
<dbReference type="InterPro" id="IPR017517">
    <property type="entry name" value="Maleyloyr_isom"/>
</dbReference>
<feature type="domain" description="MDMPI C-terminal" evidence="1">
    <location>
        <begin position="175"/>
        <end position="261"/>
    </location>
</feature>
<organism evidence="3 4">
    <name type="scientific">Homoserinimonas hongtaonis</name>
    <dbReference type="NCBI Taxonomy" id="2079791"/>
    <lineage>
        <taxon>Bacteria</taxon>
        <taxon>Bacillati</taxon>
        <taxon>Actinomycetota</taxon>
        <taxon>Actinomycetes</taxon>
        <taxon>Micrococcales</taxon>
        <taxon>Microbacteriaceae</taxon>
        <taxon>Homoserinimonas</taxon>
    </lineage>
</organism>
<keyword evidence="4" id="KW-1185">Reference proteome</keyword>
<protein>
    <recommendedName>
        <fullName evidence="5">Maleylpyruvate isomerase family mycothiol-dependent enzyme</fullName>
    </recommendedName>
</protein>
<dbReference type="InterPro" id="IPR024344">
    <property type="entry name" value="MDMPI_metal-binding"/>
</dbReference>
<dbReference type="InterPro" id="IPR010872">
    <property type="entry name" value="MDMPI_C-term_domain"/>
</dbReference>
<dbReference type="Proteomes" id="UP000244978">
    <property type="component" value="Unassembled WGS sequence"/>
</dbReference>
<dbReference type="Pfam" id="PF11716">
    <property type="entry name" value="MDMPI_N"/>
    <property type="match status" value="1"/>
</dbReference>
<dbReference type="AlphaFoldDB" id="A0A2U1SZL4"/>
<dbReference type="NCBIfam" id="TIGR03083">
    <property type="entry name" value="maleylpyruvate isomerase family mycothiol-dependent enzyme"/>
    <property type="match status" value="1"/>
</dbReference>
<proteinExistence type="predicted"/>
<evidence type="ECO:0000259" key="1">
    <source>
        <dbReference type="Pfam" id="PF07398"/>
    </source>
</evidence>